<evidence type="ECO:0000259" key="2">
    <source>
        <dbReference type="Pfam" id="PF00117"/>
    </source>
</evidence>
<organism evidence="3 4">
    <name type="scientific">Natribacillus halophilus</name>
    <dbReference type="NCBI Taxonomy" id="549003"/>
    <lineage>
        <taxon>Bacteria</taxon>
        <taxon>Bacillati</taxon>
        <taxon>Bacillota</taxon>
        <taxon>Bacilli</taxon>
        <taxon>Bacillales</taxon>
        <taxon>Bacillaceae</taxon>
        <taxon>Natribacillus</taxon>
    </lineage>
</organism>
<evidence type="ECO:0000256" key="1">
    <source>
        <dbReference type="ARBA" id="ARBA00022962"/>
    </source>
</evidence>
<proteinExistence type="predicted"/>
<dbReference type="PROSITE" id="PS51273">
    <property type="entry name" value="GATASE_TYPE_1"/>
    <property type="match status" value="1"/>
</dbReference>
<dbReference type="PRINTS" id="PR00099">
    <property type="entry name" value="CPSGATASE"/>
</dbReference>
<dbReference type="FunFam" id="3.40.50.880:FF:000003">
    <property type="entry name" value="Anthranilate synthase component II"/>
    <property type="match status" value="1"/>
</dbReference>
<sequence>MLLVIDNYDSFTYNLVQYLGELGEECLVRRNDEMSVGEMAELKPERLVISPGPCDPDQAGVTLAAIEYFSGRIPVLGVCLGHQAIGQVFGGKVTQASRLMHGKTSRLLHDSQTLYKGIPQRTEIMRYHSLTVERDSLPECLKVTSWTEEGELMGFRHRNHPTEGVQFHPESIMTTDGKRMLEQWLVSYSTPETLGV</sequence>
<dbReference type="PRINTS" id="PR00097">
    <property type="entry name" value="ANTSNTHASEII"/>
</dbReference>
<dbReference type="Proteomes" id="UP000198853">
    <property type="component" value="Unassembled WGS sequence"/>
</dbReference>
<dbReference type="SUPFAM" id="SSF52317">
    <property type="entry name" value="Class I glutamine amidotransferase-like"/>
    <property type="match status" value="1"/>
</dbReference>
<dbReference type="Gene3D" id="3.40.50.880">
    <property type="match status" value="1"/>
</dbReference>
<dbReference type="PANTHER" id="PTHR43418">
    <property type="entry name" value="MULTIFUNCTIONAL TRYPTOPHAN BIOSYNTHESIS PROTEIN-RELATED"/>
    <property type="match status" value="1"/>
</dbReference>
<dbReference type="GO" id="GO:0005829">
    <property type="term" value="C:cytosol"/>
    <property type="evidence" value="ECO:0007669"/>
    <property type="project" value="TreeGrafter"/>
</dbReference>
<dbReference type="CDD" id="cd01743">
    <property type="entry name" value="GATase1_Anthranilate_Synthase"/>
    <property type="match status" value="1"/>
</dbReference>
<accession>A0A1G8RHE2</accession>
<name>A0A1G8RHE2_9BACI</name>
<dbReference type="GO" id="GO:0000162">
    <property type="term" value="P:L-tryptophan biosynthetic process"/>
    <property type="evidence" value="ECO:0007669"/>
    <property type="project" value="TreeGrafter"/>
</dbReference>
<dbReference type="AlphaFoldDB" id="A0A1G8RHE2"/>
<dbReference type="InterPro" id="IPR050472">
    <property type="entry name" value="Anth_synth/Amidotransfase"/>
</dbReference>
<keyword evidence="4" id="KW-1185">Reference proteome</keyword>
<feature type="domain" description="Glutamine amidotransferase" evidence="2">
    <location>
        <begin position="3"/>
        <end position="186"/>
    </location>
</feature>
<protein>
    <submittedName>
        <fullName evidence="3">Para-aminobenzoate synthetase component 2</fullName>
    </submittedName>
</protein>
<dbReference type="RefSeq" id="WP_090399507.1">
    <property type="nucleotide sequence ID" value="NZ_FNEN01000018.1"/>
</dbReference>
<dbReference type="InterPro" id="IPR017926">
    <property type="entry name" value="GATASE"/>
</dbReference>
<dbReference type="InterPro" id="IPR029062">
    <property type="entry name" value="Class_I_gatase-like"/>
</dbReference>
<dbReference type="InterPro" id="IPR006221">
    <property type="entry name" value="TrpG/PapA_dom"/>
</dbReference>
<dbReference type="GO" id="GO:0004049">
    <property type="term" value="F:anthranilate synthase activity"/>
    <property type="evidence" value="ECO:0007669"/>
    <property type="project" value="TreeGrafter"/>
</dbReference>
<gene>
    <name evidence="3" type="ORF">SAMN04488123_1187</name>
</gene>
<keyword evidence="1" id="KW-0315">Glutamine amidotransferase</keyword>
<dbReference type="PANTHER" id="PTHR43418:SF4">
    <property type="entry name" value="MULTIFUNCTIONAL TRYPTOPHAN BIOSYNTHESIS PROTEIN"/>
    <property type="match status" value="1"/>
</dbReference>
<dbReference type="Pfam" id="PF00117">
    <property type="entry name" value="GATase"/>
    <property type="match status" value="1"/>
</dbReference>
<reference evidence="3 4" key="1">
    <citation type="submission" date="2016-10" db="EMBL/GenBank/DDBJ databases">
        <authorList>
            <person name="de Groot N.N."/>
        </authorList>
    </citation>
    <scope>NUCLEOTIDE SEQUENCE [LARGE SCALE GENOMIC DNA]</scope>
    <source>
        <strain evidence="3 4">DSM 21771</strain>
    </source>
</reference>
<dbReference type="PRINTS" id="PR00096">
    <property type="entry name" value="GATASE"/>
</dbReference>
<dbReference type="OrthoDB" id="9804328at2"/>
<dbReference type="EMBL" id="FNEN01000018">
    <property type="protein sequence ID" value="SDJ16416.1"/>
    <property type="molecule type" value="Genomic_DNA"/>
</dbReference>
<dbReference type="NCBIfam" id="TIGR00566">
    <property type="entry name" value="trpG_papA"/>
    <property type="match status" value="1"/>
</dbReference>
<evidence type="ECO:0000313" key="3">
    <source>
        <dbReference type="EMBL" id="SDJ16416.1"/>
    </source>
</evidence>
<evidence type="ECO:0000313" key="4">
    <source>
        <dbReference type="Proteomes" id="UP000198853"/>
    </source>
</evidence>